<dbReference type="GeneID" id="73339743"/>
<evidence type="ECO:0000256" key="1">
    <source>
        <dbReference type="SAM" id="MobiDB-lite"/>
    </source>
</evidence>
<dbReference type="KEGG" id="clup:CLUP02_05727"/>
<reference evidence="2" key="1">
    <citation type="journal article" date="2021" name="Mol. Plant Microbe Interact.">
        <title>Complete Genome Sequence of the Plant-Pathogenic Fungus Colletotrichum lupini.</title>
        <authorList>
            <person name="Baroncelli R."/>
            <person name="Pensec F."/>
            <person name="Da Lio D."/>
            <person name="Boufleur T."/>
            <person name="Vicente I."/>
            <person name="Sarrocco S."/>
            <person name="Picot A."/>
            <person name="Baraldi E."/>
            <person name="Sukno S."/>
            <person name="Thon M."/>
            <person name="Le Floch G."/>
        </authorList>
    </citation>
    <scope>NUCLEOTIDE SEQUENCE</scope>
    <source>
        <strain evidence="2">IMI 504893</strain>
    </source>
</reference>
<dbReference type="AlphaFoldDB" id="A0A9Q8SNP4"/>
<gene>
    <name evidence="2" type="ORF">CLUP02_05727</name>
</gene>
<sequence length="337" mass="36799">MDKGMGSFEGCSIDCDTVNSNISIANAHFPVIEIEQNATKSERDWTAAIRSGWDGVLVGIWKCAAPSKKRKRKKEHPEKLVGGSFPAQRVPRQDTSCEVGGTSRPLAVQPPAAFHKVTAVLATGEPKLWLSIPSFLHSPCLPHVMSTKKKQQQQLAGELSTIEPAFHVRLLNIGRRAGIGIPSTVTTLQMDVKILSDSHGPRTICLFKASTSTSLEEFPATSCPVQYNTTLWLSGCIGPALILQCLQATARFGSNQSTWFPKLSLATILSCQRCGGAPPNIEWATGGMNLHSVMESESKVDFPSSRGRKWYSRLKIKAPTVILTMFDLGTIRPKFPR</sequence>
<keyword evidence="3" id="KW-1185">Reference proteome</keyword>
<evidence type="ECO:0000313" key="3">
    <source>
        <dbReference type="Proteomes" id="UP000830671"/>
    </source>
</evidence>
<dbReference type="Proteomes" id="UP000830671">
    <property type="component" value="Chromosome 3"/>
</dbReference>
<evidence type="ECO:0000313" key="2">
    <source>
        <dbReference type="EMBL" id="UQC80245.1"/>
    </source>
</evidence>
<protein>
    <submittedName>
        <fullName evidence="2">Uncharacterized protein</fullName>
    </submittedName>
</protein>
<dbReference type="EMBL" id="CP019475">
    <property type="protein sequence ID" value="UQC80245.1"/>
    <property type="molecule type" value="Genomic_DNA"/>
</dbReference>
<accession>A0A9Q8SNP4</accession>
<organism evidence="2 3">
    <name type="scientific">Colletotrichum lupini</name>
    <dbReference type="NCBI Taxonomy" id="145971"/>
    <lineage>
        <taxon>Eukaryota</taxon>
        <taxon>Fungi</taxon>
        <taxon>Dikarya</taxon>
        <taxon>Ascomycota</taxon>
        <taxon>Pezizomycotina</taxon>
        <taxon>Sordariomycetes</taxon>
        <taxon>Hypocreomycetidae</taxon>
        <taxon>Glomerellales</taxon>
        <taxon>Glomerellaceae</taxon>
        <taxon>Colletotrichum</taxon>
        <taxon>Colletotrichum acutatum species complex</taxon>
    </lineage>
</organism>
<name>A0A9Q8SNP4_9PEZI</name>
<dbReference type="RefSeq" id="XP_049141876.1">
    <property type="nucleotide sequence ID" value="XM_049284733.1"/>
</dbReference>
<proteinExistence type="predicted"/>
<feature type="region of interest" description="Disordered" evidence="1">
    <location>
        <begin position="68"/>
        <end position="102"/>
    </location>
</feature>